<protein>
    <submittedName>
        <fullName evidence="1">Uncharacterized protein</fullName>
    </submittedName>
</protein>
<name>A0A382C0Z0_9ZZZZ</name>
<dbReference type="AlphaFoldDB" id="A0A382C0Z0"/>
<evidence type="ECO:0000313" key="1">
    <source>
        <dbReference type="EMBL" id="SVB19544.1"/>
    </source>
</evidence>
<proteinExistence type="predicted"/>
<reference evidence="1" key="1">
    <citation type="submission" date="2018-05" db="EMBL/GenBank/DDBJ databases">
        <authorList>
            <person name="Lanie J.A."/>
            <person name="Ng W.-L."/>
            <person name="Kazmierczak K.M."/>
            <person name="Andrzejewski T.M."/>
            <person name="Davidsen T.M."/>
            <person name="Wayne K.J."/>
            <person name="Tettelin H."/>
            <person name="Glass J.I."/>
            <person name="Rusch D."/>
            <person name="Podicherti R."/>
            <person name="Tsui H.-C.T."/>
            <person name="Winkler M.E."/>
        </authorList>
    </citation>
    <scope>NUCLEOTIDE SEQUENCE</scope>
</reference>
<gene>
    <name evidence="1" type="ORF">METZ01_LOCUS172398</name>
</gene>
<accession>A0A382C0Z0</accession>
<feature type="non-terminal residue" evidence="1">
    <location>
        <position position="1"/>
    </location>
</feature>
<dbReference type="EMBL" id="UINC01032228">
    <property type="protein sequence ID" value="SVB19544.1"/>
    <property type="molecule type" value="Genomic_DNA"/>
</dbReference>
<organism evidence="1">
    <name type="scientific">marine metagenome</name>
    <dbReference type="NCBI Taxonomy" id="408172"/>
    <lineage>
        <taxon>unclassified sequences</taxon>
        <taxon>metagenomes</taxon>
        <taxon>ecological metagenomes</taxon>
    </lineage>
</organism>
<sequence length="23" mass="2358">VSLVVVADTAVDRTDLERASAAV</sequence>